<dbReference type="RefSeq" id="WP_126825211.1">
    <property type="nucleotide sequence ID" value="NZ_PIQG01000001.1"/>
</dbReference>
<comment type="caution">
    <text evidence="5">The sequence shown here is derived from an EMBL/GenBank/DDBJ whole genome shotgun (WGS) entry which is preliminary data.</text>
</comment>
<organism evidence="5 6">
    <name type="scientific">Pseudidiomarina taiwanensis</name>
    <dbReference type="NCBI Taxonomy" id="337250"/>
    <lineage>
        <taxon>Bacteria</taxon>
        <taxon>Pseudomonadati</taxon>
        <taxon>Pseudomonadota</taxon>
        <taxon>Gammaproteobacteria</taxon>
        <taxon>Alteromonadales</taxon>
        <taxon>Idiomarinaceae</taxon>
        <taxon>Pseudidiomarina</taxon>
    </lineage>
</organism>
<dbReference type="SUPFAM" id="SSF51197">
    <property type="entry name" value="Clavaminate synthase-like"/>
    <property type="match status" value="1"/>
</dbReference>
<proteinExistence type="predicted"/>
<dbReference type="InterPro" id="IPR003347">
    <property type="entry name" value="JmjC_dom"/>
</dbReference>
<evidence type="ECO:0000256" key="1">
    <source>
        <dbReference type="ARBA" id="ARBA00001954"/>
    </source>
</evidence>
<dbReference type="InterPro" id="IPR039994">
    <property type="entry name" value="NO66-like"/>
</dbReference>
<dbReference type="AlphaFoldDB" id="A0A432ZND5"/>
<dbReference type="PROSITE" id="PS51184">
    <property type="entry name" value="JMJC"/>
    <property type="match status" value="1"/>
</dbReference>
<dbReference type="Gene3D" id="2.60.120.650">
    <property type="entry name" value="Cupin"/>
    <property type="match status" value="1"/>
</dbReference>
<evidence type="ECO:0000256" key="2">
    <source>
        <dbReference type="ARBA" id="ARBA00022723"/>
    </source>
</evidence>
<dbReference type="GO" id="GO:0016706">
    <property type="term" value="F:2-oxoglutarate-dependent dioxygenase activity"/>
    <property type="evidence" value="ECO:0007669"/>
    <property type="project" value="TreeGrafter"/>
</dbReference>
<feature type="domain" description="JmjC" evidence="4">
    <location>
        <begin position="92"/>
        <end position="225"/>
    </location>
</feature>
<evidence type="ECO:0000256" key="3">
    <source>
        <dbReference type="ARBA" id="ARBA00023004"/>
    </source>
</evidence>
<keyword evidence="2" id="KW-0479">Metal-binding</keyword>
<protein>
    <submittedName>
        <fullName evidence="5">Cupin</fullName>
    </submittedName>
</protein>
<evidence type="ECO:0000313" key="6">
    <source>
        <dbReference type="Proteomes" id="UP000288279"/>
    </source>
</evidence>
<dbReference type="Pfam" id="PF08007">
    <property type="entry name" value="JmjC_2"/>
    <property type="match status" value="1"/>
</dbReference>
<dbReference type="SMART" id="SM00558">
    <property type="entry name" value="JmjC"/>
    <property type="match status" value="1"/>
</dbReference>
<dbReference type="Gene3D" id="3.40.366.30">
    <property type="entry name" value="50S ribosomal protein L16 arginine hydroxylase, Chain A, Domain 2"/>
    <property type="match status" value="1"/>
</dbReference>
<evidence type="ECO:0000259" key="4">
    <source>
        <dbReference type="PROSITE" id="PS51184"/>
    </source>
</evidence>
<sequence>MSYQLQLDIRQFLTEYWQQKPCLIKAGFADFEDPIAAEILAGLALEEGVDARIVEHRQQQWQVSHGPFTEYEQYGEEDWTLLVQAVNEWIPEVQQLVPPFRFLPDWRIDDVMVSFATEGGGVGPHVDQYDVFIIQGSGERHWRVGERLSQDAIKARTHCPTTDLKLIEGEFTALIDAKLEAGDILYIPAGCPHEGTGLSPSMSYSVGFRAPNQAELLSQLADIMLQQDDTDSPRYRDPQAADYGPAWQLSEQQVNAVSQFLTESIASPQLPELIGRALSVPKRPLPAPSLPLTDHQLTHALKEPSMLLCRASGAKILINASCDQLYAAGEVFQLNHKQQAFARALAEQDEDTPATEYVDLMQAHDNRELLQELLQLGVIFFEQLEA</sequence>
<dbReference type="OrthoDB" id="9764016at2"/>
<gene>
    <name evidence="5" type="ORF">CWI83_02445</name>
</gene>
<evidence type="ECO:0000313" key="5">
    <source>
        <dbReference type="EMBL" id="RUO79386.1"/>
    </source>
</evidence>
<reference evidence="5 6" key="1">
    <citation type="journal article" date="2011" name="Front. Microbiol.">
        <title>Genomic signatures of strain selection and enhancement in Bacillus atrophaeus var. globigii, a historical biowarfare simulant.</title>
        <authorList>
            <person name="Gibbons H.S."/>
            <person name="Broomall S.M."/>
            <person name="McNew L.A."/>
            <person name="Daligault H."/>
            <person name="Chapman C."/>
            <person name="Bruce D."/>
            <person name="Karavis M."/>
            <person name="Krepps M."/>
            <person name="McGregor P.A."/>
            <person name="Hong C."/>
            <person name="Park K.H."/>
            <person name="Akmal A."/>
            <person name="Feldman A."/>
            <person name="Lin J.S."/>
            <person name="Chang W.E."/>
            <person name="Higgs B.W."/>
            <person name="Demirev P."/>
            <person name="Lindquist J."/>
            <person name="Liem A."/>
            <person name="Fochler E."/>
            <person name="Read T.D."/>
            <person name="Tapia R."/>
            <person name="Johnson S."/>
            <person name="Bishop-Lilly K.A."/>
            <person name="Detter C."/>
            <person name="Han C."/>
            <person name="Sozhamannan S."/>
            <person name="Rosenzweig C.N."/>
            <person name="Skowronski E.W."/>
        </authorList>
    </citation>
    <scope>NUCLEOTIDE SEQUENCE [LARGE SCALE GENOMIC DNA]</scope>
    <source>
        <strain evidence="5 6">PIT1</strain>
    </source>
</reference>
<accession>A0A432ZND5</accession>
<dbReference type="PANTHER" id="PTHR13096">
    <property type="entry name" value="MINA53 MYC INDUCED NUCLEAR ANTIGEN"/>
    <property type="match status" value="1"/>
</dbReference>
<dbReference type="Proteomes" id="UP000288279">
    <property type="component" value="Unassembled WGS sequence"/>
</dbReference>
<keyword evidence="6" id="KW-1185">Reference proteome</keyword>
<name>A0A432ZND5_9GAMM</name>
<keyword evidence="3" id="KW-0408">Iron</keyword>
<dbReference type="EMBL" id="PIQG01000001">
    <property type="protein sequence ID" value="RUO79386.1"/>
    <property type="molecule type" value="Genomic_DNA"/>
</dbReference>
<dbReference type="GO" id="GO:0046872">
    <property type="term" value="F:metal ion binding"/>
    <property type="evidence" value="ECO:0007669"/>
    <property type="project" value="UniProtKB-KW"/>
</dbReference>
<comment type="cofactor">
    <cofactor evidence="1">
        <name>Fe(2+)</name>
        <dbReference type="ChEBI" id="CHEBI:29033"/>
    </cofactor>
</comment>
<dbReference type="PANTHER" id="PTHR13096:SF8">
    <property type="entry name" value="RIBOSOMAL OXYGENASE 1"/>
    <property type="match status" value="1"/>
</dbReference>